<gene>
    <name evidence="1" type="ORF">BMBtpLA2_54</name>
</gene>
<evidence type="ECO:0000313" key="1">
    <source>
        <dbReference type="EMBL" id="ANT40014.1"/>
    </source>
</evidence>
<organism evidence="1 2">
    <name type="scientific">Bacillus phage vB_BtS_BMBtp14</name>
    <dbReference type="NCBI Taxonomy" id="1868826"/>
    <lineage>
        <taxon>Viruses</taxon>
        <taxon>Duplodnaviria</taxon>
        <taxon>Heunggongvirae</taxon>
        <taxon>Uroviricota</taxon>
        <taxon>Caudoviricetes</taxon>
        <taxon>Skryabinvirinae</taxon>
        <taxon>Bembunaquatrovirus</taxon>
        <taxon>Bembunaquatrovirus BMBtp14</taxon>
    </lineage>
</organism>
<keyword evidence="2" id="KW-1185">Reference proteome</keyword>
<sequence>MKRKRYKHKRRVMNLYRVTNGFMGYGAVHVYVIAENEHRAKELAALEFKEEARNEDYEAELKFYKQRGWCTDHLKKYNHDESYWTRLNVELVAEDTTQEFVSGAMD</sequence>
<dbReference type="EMBL" id="KX190833">
    <property type="protein sequence ID" value="ANT40014.1"/>
    <property type="molecule type" value="Genomic_DNA"/>
</dbReference>
<reference evidence="1 2" key="1">
    <citation type="submission" date="2016-05" db="EMBL/GenBank/DDBJ databases">
        <title>Undiscovered low abundance phages are ubiquitous in bacterial genomes.</title>
        <authorList>
            <person name="Dong Z."/>
            <person name="Liu H."/>
            <person name="Zheng J."/>
            <person name="Peng D."/>
        </authorList>
    </citation>
    <scope>NUCLEOTIDE SEQUENCE [LARGE SCALE GENOMIC DNA]</scope>
</reference>
<accession>A0A1B1P7C3</accession>
<dbReference type="Proteomes" id="UP000221937">
    <property type="component" value="Segment"/>
</dbReference>
<proteinExistence type="predicted"/>
<name>A0A1B1P7C3_9CAUD</name>
<evidence type="ECO:0000313" key="2">
    <source>
        <dbReference type="Proteomes" id="UP000221937"/>
    </source>
</evidence>
<protein>
    <submittedName>
        <fullName evidence="1">Uncharacterized protein</fullName>
    </submittedName>
</protein>